<evidence type="ECO:0000256" key="5">
    <source>
        <dbReference type="ARBA" id="ARBA00022473"/>
    </source>
</evidence>
<feature type="compositionally biased region" description="Basic and acidic residues" evidence="16">
    <location>
        <begin position="124"/>
        <end position="151"/>
    </location>
</feature>
<evidence type="ECO:0000256" key="15">
    <source>
        <dbReference type="SAM" id="Coils"/>
    </source>
</evidence>
<dbReference type="GO" id="GO:0005681">
    <property type="term" value="C:spliceosomal complex"/>
    <property type="evidence" value="ECO:0007669"/>
    <property type="project" value="InterPro"/>
</dbReference>
<feature type="compositionally biased region" description="Basic and acidic residues" evidence="16">
    <location>
        <begin position="84"/>
        <end position="106"/>
    </location>
</feature>
<evidence type="ECO:0000256" key="6">
    <source>
        <dbReference type="ARBA" id="ARBA00022618"/>
    </source>
</evidence>
<dbReference type="GO" id="GO:0008270">
    <property type="term" value="F:zinc ion binding"/>
    <property type="evidence" value="ECO:0007669"/>
    <property type="project" value="UniProtKB-KW"/>
</dbReference>
<evidence type="ECO:0000256" key="11">
    <source>
        <dbReference type="ARBA" id="ARBA00023054"/>
    </source>
</evidence>
<keyword evidence="6" id="KW-0132">Cell division</keyword>
<dbReference type="Pfam" id="PF23406">
    <property type="entry name" value="ZNF380_CC"/>
    <property type="match status" value="1"/>
</dbReference>
<dbReference type="PANTHER" id="PTHR13278:SF0">
    <property type="entry name" value="ZINC FINGER PROTEIN 830"/>
    <property type="match status" value="1"/>
</dbReference>
<dbReference type="InterPro" id="IPR059039">
    <property type="entry name" value="ZNF380_CC"/>
</dbReference>
<keyword evidence="10" id="KW-0862">Zinc</keyword>
<organism evidence="19 20">
    <name type="scientific">Dorcoceras hygrometricum</name>
    <dbReference type="NCBI Taxonomy" id="472368"/>
    <lineage>
        <taxon>Eukaryota</taxon>
        <taxon>Viridiplantae</taxon>
        <taxon>Streptophyta</taxon>
        <taxon>Embryophyta</taxon>
        <taxon>Tracheophyta</taxon>
        <taxon>Spermatophyta</taxon>
        <taxon>Magnoliopsida</taxon>
        <taxon>eudicotyledons</taxon>
        <taxon>Gunneridae</taxon>
        <taxon>Pentapetalae</taxon>
        <taxon>asterids</taxon>
        <taxon>lamiids</taxon>
        <taxon>Lamiales</taxon>
        <taxon>Gesneriaceae</taxon>
        <taxon>Didymocarpoideae</taxon>
        <taxon>Trichosporeae</taxon>
        <taxon>Loxocarpinae</taxon>
        <taxon>Dorcoceras</taxon>
    </lineage>
</organism>
<dbReference type="GO" id="GO:0033260">
    <property type="term" value="P:nuclear DNA replication"/>
    <property type="evidence" value="ECO:0007669"/>
    <property type="project" value="TreeGrafter"/>
</dbReference>
<evidence type="ECO:0000256" key="8">
    <source>
        <dbReference type="ARBA" id="ARBA00022771"/>
    </source>
</evidence>
<keyword evidence="9" id="KW-0498">Mitosis</keyword>
<dbReference type="OrthoDB" id="77607at2759"/>
<reference evidence="19 20" key="1">
    <citation type="journal article" date="2015" name="Proc. Natl. Acad. Sci. U.S.A.">
        <title>The resurrection genome of Boea hygrometrica: A blueprint for survival of dehydration.</title>
        <authorList>
            <person name="Xiao L."/>
            <person name="Yang G."/>
            <person name="Zhang L."/>
            <person name="Yang X."/>
            <person name="Zhao S."/>
            <person name="Ji Z."/>
            <person name="Zhou Q."/>
            <person name="Hu M."/>
            <person name="Wang Y."/>
            <person name="Chen M."/>
            <person name="Xu Y."/>
            <person name="Jin H."/>
            <person name="Xiao X."/>
            <person name="Hu G."/>
            <person name="Bao F."/>
            <person name="Hu Y."/>
            <person name="Wan P."/>
            <person name="Li L."/>
            <person name="Deng X."/>
            <person name="Kuang T."/>
            <person name="Xiang C."/>
            <person name="Zhu J.K."/>
            <person name="Oliver M.J."/>
            <person name="He Y."/>
        </authorList>
    </citation>
    <scope>NUCLEOTIDE SEQUENCE [LARGE SCALE GENOMIC DNA]</scope>
    <source>
        <strain evidence="20">cv. XS01</strain>
    </source>
</reference>
<keyword evidence="7" id="KW-0479">Metal-binding</keyword>
<feature type="region of interest" description="Disordered" evidence="16">
    <location>
        <begin position="77"/>
        <end position="152"/>
    </location>
</feature>
<accession>A0A2Z7BTY7</accession>
<dbReference type="PANTHER" id="PTHR13278">
    <property type="entry name" value="ZINC FINGER PROTEIN 830"/>
    <property type="match status" value="1"/>
</dbReference>
<dbReference type="GO" id="GO:0044773">
    <property type="term" value="P:mitotic DNA damage checkpoint signaling"/>
    <property type="evidence" value="ECO:0007669"/>
    <property type="project" value="TreeGrafter"/>
</dbReference>
<sequence length="334" mass="38246">MDLQAKRKALFRAKLNAQKQEKQRIDSPLIRYDEHDQPVCRVCDVVIKSESLWPAHQASRKHHEAIDKLKASAAAINRVNTSKPELRQELPKSKPESHGELHEKSKPSAALPKNRSSMPPPDFFDNHEPKKQKIERESGKLRDRDSHKESFATKTQIVESFVPADGIYNISDMAPYGSGQNPESQSSQDFRQGSKIAVGIEDKQVRGALPEGFFDDKDSDLRARGITPVKPDVKDEYKEFEKLIQDDLQEIDNRLEEEEYDAAEMIEEAESVEQRSYRDRVEILRKKKMELIASRSVAQVRDSEVACDNSSLENLSSDDENDENFTVDWRAKRL</sequence>
<evidence type="ECO:0000313" key="19">
    <source>
        <dbReference type="EMBL" id="KZV35565.1"/>
    </source>
</evidence>
<evidence type="ECO:0000256" key="9">
    <source>
        <dbReference type="ARBA" id="ARBA00022776"/>
    </source>
</evidence>
<comment type="subcellular location">
    <subcellularLocation>
        <location evidence="1">Chromosome</location>
    </subcellularLocation>
    <subcellularLocation>
        <location evidence="2">Nucleus speckle</location>
    </subcellularLocation>
</comment>
<dbReference type="InterPro" id="IPR040050">
    <property type="entry name" value="ZNF830-like"/>
</dbReference>
<evidence type="ECO:0000256" key="10">
    <source>
        <dbReference type="ARBA" id="ARBA00022833"/>
    </source>
</evidence>
<evidence type="ECO:0000256" key="13">
    <source>
        <dbReference type="ARBA" id="ARBA00023306"/>
    </source>
</evidence>
<evidence type="ECO:0000256" key="4">
    <source>
        <dbReference type="ARBA" id="ARBA00022454"/>
    </source>
</evidence>
<evidence type="ECO:0000256" key="12">
    <source>
        <dbReference type="ARBA" id="ARBA00023242"/>
    </source>
</evidence>
<evidence type="ECO:0000256" key="16">
    <source>
        <dbReference type="SAM" id="MobiDB-lite"/>
    </source>
</evidence>
<evidence type="ECO:0000256" key="7">
    <source>
        <dbReference type="ARBA" id="ARBA00022723"/>
    </source>
</evidence>
<keyword evidence="11 15" id="KW-0175">Coiled coil</keyword>
<keyword evidence="5" id="KW-0217">Developmental protein</keyword>
<keyword evidence="20" id="KW-1185">Reference proteome</keyword>
<proteinExistence type="predicted"/>
<dbReference type="InterPro" id="IPR036236">
    <property type="entry name" value="Znf_C2H2_sf"/>
</dbReference>
<dbReference type="SUPFAM" id="SSF57667">
    <property type="entry name" value="beta-beta-alpha zinc fingers"/>
    <property type="match status" value="1"/>
</dbReference>
<evidence type="ECO:0000256" key="3">
    <source>
        <dbReference type="ARBA" id="ARBA00017358"/>
    </source>
</evidence>
<dbReference type="GO" id="GO:0033314">
    <property type="term" value="P:mitotic DNA replication checkpoint signaling"/>
    <property type="evidence" value="ECO:0007669"/>
    <property type="project" value="TreeGrafter"/>
</dbReference>
<evidence type="ECO:0000259" key="17">
    <source>
        <dbReference type="Pfam" id="PF12874"/>
    </source>
</evidence>
<protein>
    <recommendedName>
        <fullName evidence="3">Zinc finger protein 830</fullName>
    </recommendedName>
    <alternativeName>
        <fullName evidence="14">Coiled-coil domain-containing protein 16</fullName>
    </alternativeName>
</protein>
<dbReference type="GO" id="GO:0003676">
    <property type="term" value="F:nucleic acid binding"/>
    <property type="evidence" value="ECO:0007669"/>
    <property type="project" value="InterPro"/>
</dbReference>
<evidence type="ECO:0000313" key="20">
    <source>
        <dbReference type="Proteomes" id="UP000250235"/>
    </source>
</evidence>
<keyword evidence="13" id="KW-0131">Cell cycle</keyword>
<dbReference type="AlphaFoldDB" id="A0A2Z7BTY7"/>
<feature type="coiled-coil region" evidence="15">
    <location>
        <begin position="248"/>
        <end position="275"/>
    </location>
</feature>
<evidence type="ECO:0000256" key="14">
    <source>
        <dbReference type="ARBA" id="ARBA00030672"/>
    </source>
</evidence>
<keyword evidence="8" id="KW-0863">Zinc-finger</keyword>
<feature type="domain" description="C2H2-type" evidence="17">
    <location>
        <begin position="39"/>
        <end position="62"/>
    </location>
</feature>
<dbReference type="EMBL" id="KV004547">
    <property type="protein sequence ID" value="KZV35565.1"/>
    <property type="molecule type" value="Genomic_DNA"/>
</dbReference>
<evidence type="ECO:0000259" key="18">
    <source>
        <dbReference type="Pfam" id="PF23406"/>
    </source>
</evidence>
<gene>
    <name evidence="19" type="ORF">F511_23724</name>
</gene>
<evidence type="ECO:0000256" key="2">
    <source>
        <dbReference type="ARBA" id="ARBA00004324"/>
    </source>
</evidence>
<keyword evidence="4" id="KW-0158">Chromosome</keyword>
<evidence type="ECO:0000256" key="1">
    <source>
        <dbReference type="ARBA" id="ARBA00004286"/>
    </source>
</evidence>
<name>A0A2Z7BTY7_9LAMI</name>
<dbReference type="Proteomes" id="UP000250235">
    <property type="component" value="Unassembled WGS sequence"/>
</dbReference>
<feature type="domain" description="ZNF380 coiled-coil" evidence="18">
    <location>
        <begin position="209"/>
        <end position="289"/>
    </location>
</feature>
<dbReference type="Pfam" id="PF12874">
    <property type="entry name" value="zf-met"/>
    <property type="match status" value="1"/>
</dbReference>
<dbReference type="InterPro" id="IPR013087">
    <property type="entry name" value="Znf_C2H2_type"/>
</dbReference>
<keyword evidence="12" id="KW-0539">Nucleus</keyword>